<comment type="subcellular location">
    <subcellularLocation>
        <location evidence="1">Virion</location>
    </subcellularLocation>
</comment>
<evidence type="ECO:0000256" key="2">
    <source>
        <dbReference type="ARBA" id="ARBA00022732"/>
    </source>
</evidence>
<gene>
    <name evidence="5" type="ORF">S-CBP2_0042</name>
</gene>
<keyword evidence="3" id="KW-0946">Virion</keyword>
<evidence type="ECO:0000256" key="3">
    <source>
        <dbReference type="ARBA" id="ARBA00022844"/>
    </source>
</evidence>
<reference evidence="5 6" key="2">
    <citation type="journal article" date="2015" name="PLoS ONE">
        <title>Comparative Genomic and Phylogenomic Analyses Reveal a Conserved Core Genome Shared by Estuarine and Oceanic Cyanopodoviruses.</title>
        <authorList>
            <person name="Huang S."/>
            <person name="Zhang S."/>
            <person name="Jiao N."/>
            <person name="Chen F."/>
        </authorList>
    </citation>
    <scope>NUCLEOTIDE SEQUENCE [LARGE SCALE GENOMIC DNA]</scope>
</reference>
<dbReference type="InterPro" id="IPR005604">
    <property type="entry name" value="Phage_T7_tail_fibre-like_N"/>
</dbReference>
<dbReference type="GeneID" id="22112068"/>
<evidence type="ECO:0000259" key="4">
    <source>
        <dbReference type="Pfam" id="PF03906"/>
    </source>
</evidence>
<keyword evidence="2" id="KW-1227">Viral tail protein</keyword>
<name>A0A096VL14_9CAUD</name>
<protein>
    <submittedName>
        <fullName evidence="5">Tail fiber</fullName>
    </submittedName>
</protein>
<dbReference type="RefSeq" id="YP_009103150.1">
    <property type="nucleotide sequence ID" value="NC_025455.1"/>
</dbReference>
<organism evidence="5 6">
    <name type="scientific">Synechococcus phage S-CBP2</name>
    <dbReference type="NCBI Taxonomy" id="756277"/>
    <lineage>
        <taxon>Viruses</taxon>
        <taxon>Duplodnaviria</taxon>
        <taxon>Heunggongvirae</taxon>
        <taxon>Uroviricota</taxon>
        <taxon>Caudoviricetes</taxon>
        <taxon>Autographivirales</taxon>
        <taxon>Kembevirus</taxon>
        <taxon>Kembevirus SCBP2</taxon>
    </lineage>
</organism>
<evidence type="ECO:0000256" key="1">
    <source>
        <dbReference type="ARBA" id="ARBA00004328"/>
    </source>
</evidence>
<dbReference type="Pfam" id="PF03906">
    <property type="entry name" value="Phage_T7_tail"/>
    <property type="match status" value="1"/>
</dbReference>
<dbReference type="OrthoDB" id="25708at10239"/>
<dbReference type="EMBL" id="KC310806">
    <property type="protein sequence ID" value="AGK86748.1"/>
    <property type="molecule type" value="Genomic_DNA"/>
</dbReference>
<evidence type="ECO:0000313" key="5">
    <source>
        <dbReference type="EMBL" id="AGK86748.1"/>
    </source>
</evidence>
<reference evidence="6" key="1">
    <citation type="submission" date="2012-12" db="EMBL/GenBank/DDBJ databases">
        <title>Genomics of marine cyanopodoviruses.</title>
        <authorList>
            <person name="Huang S."/>
            <person name="Chen F."/>
        </authorList>
    </citation>
    <scope>NUCLEOTIDE SEQUENCE [LARGE SCALE GENOMIC DNA]</scope>
</reference>
<evidence type="ECO:0000313" key="6">
    <source>
        <dbReference type="Proteomes" id="UP000030041"/>
    </source>
</evidence>
<sequence>MATPEALYTGNGSTDIYSYAFDALELSHIKASLDGVDTTAFTIPVAGQVQFNTAPTNGAAIRIYRRTPDDSIDATFTPGSALRSQDLNSNFEQLLYVTQEDRVTASNSGSLAQQAITDAAAATGVANNAFATSVNAVASANTATTNANNAITAANSAQSVANSALSAANAADSKATTALDAVAGSLQYVPVATVGDIPGSPANNYAVEVADSTGIESFTPLAGLPAGFVGDSGLRVRIQYTSAGSTWNYLSYLPNSPDQRYLRNTAIDTTTSIGLSTGGTERLSIDASGRVGIGTKPVSRALEVSSPLQIVSAFKSTQTASRIAFVDSTSTDDARSGIGSVGDGTAIYAGATERFRITADGKLGLGTSSPSVLLQSQQVSAGSSVIGCSVVNNSATAGTGVIFDLTPSFAEPGVRGAQIEAVNTNGLNEISLSLKTSSGGNPPATRLHIAPEGRVGIGTEVPTAKLQVQAANSDTAATAFTARQNNAADTSQTSLSILIDPTTNTARLDATGTSSPNLAFLTAGTEHVRLDSSGRLLVGTSSAFNGTPSGANINLLSANEFGPQFRMRGTYDGSNPVFLVMDRARGSNVVQSGDKIMQLDCRGFDGTNYLSSARILAQVDGPPGANDMPGRIVLSTTPSGSATPVERLRVASTGRVTVTNSAVNPPGTLGTSGVVTIDLQSANNFSMSMTGNVTLGNPTNAVAGQSGCVVITNPSTHTLSFDTNWKFAGGTVPALTASATSVLTYYVASPTMIIGSLLGDVK</sequence>
<proteinExistence type="predicted"/>
<dbReference type="GO" id="GO:0098015">
    <property type="term" value="C:virus tail"/>
    <property type="evidence" value="ECO:0007669"/>
    <property type="project" value="UniProtKB-KW"/>
</dbReference>
<dbReference type="Proteomes" id="UP000030041">
    <property type="component" value="Segment"/>
</dbReference>
<accession>A0A096VL14</accession>
<dbReference type="KEGG" id="vg:22112068"/>
<feature type="domain" description="Bacteriophage T7 tail fibre protein-like N-terminal" evidence="4">
    <location>
        <begin position="8"/>
        <end position="111"/>
    </location>
</feature>
<keyword evidence="6" id="KW-1185">Reference proteome</keyword>